<accession>A0A7S1VYW8</accession>
<dbReference type="EMBL" id="HBGN01000659">
    <property type="protein sequence ID" value="CAD9314009.1"/>
    <property type="molecule type" value="Transcribed_RNA"/>
</dbReference>
<proteinExistence type="predicted"/>
<feature type="region of interest" description="Disordered" evidence="1">
    <location>
        <begin position="115"/>
        <end position="168"/>
    </location>
</feature>
<organism evidence="2">
    <name type="scientific">Ditylum brightwellii</name>
    <dbReference type="NCBI Taxonomy" id="49249"/>
    <lineage>
        <taxon>Eukaryota</taxon>
        <taxon>Sar</taxon>
        <taxon>Stramenopiles</taxon>
        <taxon>Ochrophyta</taxon>
        <taxon>Bacillariophyta</taxon>
        <taxon>Mediophyceae</taxon>
        <taxon>Lithodesmiophycidae</taxon>
        <taxon>Lithodesmiales</taxon>
        <taxon>Lithodesmiaceae</taxon>
        <taxon>Ditylum</taxon>
    </lineage>
</organism>
<dbReference type="AlphaFoldDB" id="A0A7S1VYW8"/>
<feature type="compositionally biased region" description="Acidic residues" evidence="1">
    <location>
        <begin position="115"/>
        <end position="141"/>
    </location>
</feature>
<name>A0A7S1VYW8_9STRA</name>
<evidence type="ECO:0000313" key="2">
    <source>
        <dbReference type="EMBL" id="CAD9314009.1"/>
    </source>
</evidence>
<sequence>MPHTYSGKARINRPDARPNAKRRKKERAAAMEKADVSELRGTRIPNSKRKERSAGGELKKEQFPPEAKRAKFLTKLLKQIESLMEKKEKGVKLDKAQLEKIGRYDDVVAEIEELLDVDLGSSDEEEEEKEEEKSEEENDSDEERKNNDVEDDEIVHQRESKKKRSRKE</sequence>
<feature type="compositionally biased region" description="Basic residues" evidence="1">
    <location>
        <begin position="159"/>
        <end position="168"/>
    </location>
</feature>
<feature type="compositionally biased region" description="Basic and acidic residues" evidence="1">
    <location>
        <begin position="142"/>
        <end position="158"/>
    </location>
</feature>
<feature type="region of interest" description="Disordered" evidence="1">
    <location>
        <begin position="1"/>
        <end position="70"/>
    </location>
</feature>
<reference evidence="2" key="1">
    <citation type="submission" date="2021-01" db="EMBL/GenBank/DDBJ databases">
        <authorList>
            <person name="Corre E."/>
            <person name="Pelletier E."/>
            <person name="Niang G."/>
            <person name="Scheremetjew M."/>
            <person name="Finn R."/>
            <person name="Kale V."/>
            <person name="Holt S."/>
            <person name="Cochrane G."/>
            <person name="Meng A."/>
            <person name="Brown T."/>
            <person name="Cohen L."/>
        </authorList>
    </citation>
    <scope>NUCLEOTIDE SEQUENCE</scope>
    <source>
        <strain evidence="2">Pop2</strain>
    </source>
</reference>
<protein>
    <submittedName>
        <fullName evidence="2">Uncharacterized protein</fullName>
    </submittedName>
</protein>
<feature type="compositionally biased region" description="Basic and acidic residues" evidence="1">
    <location>
        <begin position="27"/>
        <end position="41"/>
    </location>
</feature>
<gene>
    <name evidence="2" type="ORF">DBRI1063_LOCUS415</name>
</gene>
<evidence type="ECO:0000256" key="1">
    <source>
        <dbReference type="SAM" id="MobiDB-lite"/>
    </source>
</evidence>
<feature type="compositionally biased region" description="Basic and acidic residues" evidence="1">
    <location>
        <begin position="52"/>
        <end position="69"/>
    </location>
</feature>